<dbReference type="HAMAP" id="MF_01264">
    <property type="entry name" value="CCA_arch"/>
    <property type="match status" value="1"/>
</dbReference>
<dbReference type="SUPFAM" id="SSF81301">
    <property type="entry name" value="Nucleotidyltransferase"/>
    <property type="match status" value="1"/>
</dbReference>
<feature type="binding site" evidence="10">
    <location>
        <position position="212"/>
    </location>
    <ligand>
        <name>ATP</name>
        <dbReference type="ChEBI" id="CHEBI:30616"/>
    </ligand>
</feature>
<keyword evidence="6 10" id="KW-0692">RNA repair</keyword>
<feature type="compositionally biased region" description="Basic and acidic residues" evidence="11">
    <location>
        <begin position="40"/>
        <end position="63"/>
    </location>
</feature>
<keyword evidence="8 10" id="KW-0460">Magnesium</keyword>
<dbReference type="InterPro" id="IPR043519">
    <property type="entry name" value="NT_sf"/>
</dbReference>
<feature type="domain" description="Polymerase nucleotidyl transferase" evidence="12">
    <location>
        <begin position="89"/>
        <end position="183"/>
    </location>
</feature>
<evidence type="ECO:0000256" key="5">
    <source>
        <dbReference type="ARBA" id="ARBA00022741"/>
    </source>
</evidence>
<keyword evidence="1 10" id="KW-0808">Transferase</keyword>
<comment type="catalytic activity">
    <reaction evidence="10">
        <text>a tRNA precursor + 2 CTP + ATP = a tRNA with a 3' CCA end + 3 diphosphate</text>
        <dbReference type="Rhea" id="RHEA:14433"/>
        <dbReference type="Rhea" id="RHEA-COMP:10465"/>
        <dbReference type="Rhea" id="RHEA-COMP:10468"/>
        <dbReference type="ChEBI" id="CHEBI:30616"/>
        <dbReference type="ChEBI" id="CHEBI:33019"/>
        <dbReference type="ChEBI" id="CHEBI:37563"/>
        <dbReference type="ChEBI" id="CHEBI:74896"/>
        <dbReference type="ChEBI" id="CHEBI:83071"/>
        <dbReference type="EC" id="2.7.7.72"/>
    </reaction>
</comment>
<dbReference type="GO" id="GO:0004810">
    <property type="term" value="F:CCA tRNA nucleotidyltransferase activity"/>
    <property type="evidence" value="ECO:0007669"/>
    <property type="project" value="UniProtKB-UniRule"/>
</dbReference>
<evidence type="ECO:0000256" key="11">
    <source>
        <dbReference type="SAM" id="MobiDB-lite"/>
    </source>
</evidence>
<comment type="similarity">
    <text evidence="10">Belongs to the tRNA nucleotidyltransferase/poly(A) polymerase family. Archaeal CCA-adding enzyme subfamily.</text>
</comment>
<reference evidence="15" key="2">
    <citation type="journal article" date="2019" name="Int. J. Syst. Evol. Microbiol.">
        <title>Natronolimnobius sulfurireducens sp. nov. and Halalkaliarchaeum desulfuricum gen. nov., sp. nov., the first sulfur-respiring alkaliphilic haloarchaea from hypersaline alkaline lakes.</title>
        <authorList>
            <person name="Sorokin D.Y."/>
            <person name="Yakimov M."/>
            <person name="Messina E."/>
            <person name="Merkel A.Y."/>
            <person name="Bale N.J."/>
            <person name="Sinninghe Damste J.S."/>
        </authorList>
    </citation>
    <scope>NUCLEOTIDE SEQUENCE</scope>
    <source>
        <strain evidence="16">AArc-Mg</strain>
        <strain evidence="15">AArc1</strain>
    </source>
</reference>
<comment type="miscellaneous">
    <text evidence="10">A single active site specifically recognizes both ATP and CTP and is responsible for their addition.</text>
</comment>
<dbReference type="EMBL" id="CP027033">
    <property type="protein sequence ID" value="AXR83303.1"/>
    <property type="molecule type" value="Genomic_DNA"/>
</dbReference>
<dbReference type="PANTHER" id="PTHR39643">
    <property type="entry name" value="CCA-ADDING ENZYME"/>
    <property type="match status" value="1"/>
</dbReference>
<feature type="binding site" evidence="10">
    <location>
        <position position="111"/>
    </location>
    <ligand>
        <name>Mg(2+)</name>
        <dbReference type="ChEBI" id="CHEBI:18420"/>
    </ligand>
</feature>
<name>A0A346PJ35_9EURY</name>
<feature type="domain" description="tRNA nucleotidyltransferase substrate binding" evidence="13">
    <location>
        <begin position="198"/>
        <end position="306"/>
    </location>
</feature>
<protein>
    <recommendedName>
        <fullName evidence="10">CCA-adding enzyme</fullName>
        <ecNumber evidence="10">2.7.7.72</ecNumber>
    </recommendedName>
    <alternativeName>
        <fullName evidence="10">CCA tRNA nucleotidyltransferase</fullName>
    </alternativeName>
    <alternativeName>
        <fullName evidence="10">tRNA CCA-pyrophosphorylase</fullName>
    </alternativeName>
    <alternativeName>
        <fullName evidence="10">tRNA adenylyl-/cytidylyl- transferase</fullName>
    </alternativeName>
    <alternativeName>
        <fullName evidence="10">tRNA nucleotidyltransferase</fullName>
    </alternativeName>
    <alternativeName>
        <fullName evidence="10">tRNA-NT</fullName>
    </alternativeName>
</protein>
<evidence type="ECO:0000313" key="18">
    <source>
        <dbReference type="Proteomes" id="UP000258707"/>
    </source>
</evidence>
<comment type="function">
    <text evidence="10">Catalyzes the addition and repair of the essential 3'-terminal CCA sequence in tRNAs without using a nucleic acid template. Adds these three nucleotides in the order of C, C, and A to the tRNA nucleotide-73, using CTP and ATP as substrates and producing inorganic pyrophosphate. tRNA 3'-terminal CCA addition is required both for tRNA processing and repair. Also involved in tRNA surveillance by mediating tandem CCA addition to generate a CCACCA at the 3' terminus of unstable tRNAs. While stable tRNAs receive only 3'-terminal CCA, unstable tRNAs are marked with CCACCA and rapidly degraded.</text>
</comment>
<dbReference type="Pfam" id="PF09249">
    <property type="entry name" value="tRNA_NucTransf2"/>
    <property type="match status" value="1"/>
</dbReference>
<feature type="domain" description="CCA-adding enzyme C-terminal" evidence="14">
    <location>
        <begin position="326"/>
        <end position="471"/>
    </location>
</feature>
<dbReference type="InterPro" id="IPR002934">
    <property type="entry name" value="Polymerase_NTP_transf_dom"/>
</dbReference>
<evidence type="ECO:0000313" key="16">
    <source>
        <dbReference type="EMBL" id="AXR83303.1"/>
    </source>
</evidence>
<keyword evidence="17" id="KW-1185">Reference proteome</keyword>
<feature type="binding site" evidence="10">
    <location>
        <position position="97"/>
    </location>
    <ligand>
        <name>CTP</name>
        <dbReference type="ChEBI" id="CHEBI:37563"/>
    </ligand>
</feature>
<sequence>MPAACSIPFHALLEYEYPMSEDEAEYDTEGGPSTGTADDVADRDQDLERVITAARDRVDPSDDERERLRTIADRLVDRAEAAATDLCTDADVLQVGSSARGTWVSGDRDIDVFVRFPPDLDRETLASYGLEVGHATVPDGHEEYAEHPYVKGEVEGFDVDVVPCFRLESATEIQSAVDRTPFHNQYLLDRLDDDLAADVRLTKGFMKGIGAYGSDLRTRGFSGYLTELLVCEYGGFRGLLEAAANWKPPVELDPEDHGQETFSDPLVVIDPTDPERNVAAVCSSENVARLQHYARRFLEQPHPSVFDPREPEPLSESALLDHLERRATTPIAVRFDAPDLVDDQLYPQLYKSLSGITQGLDDRGFDVFRGTTYANETAVVFAELAVATRPAVERHQGPPVDVKTHAEGFYNAYADDDDTYGPFLEGSRYVAERERRFTSAREFLESDRLFDVGLGAHVETALEDGYEVFVGTEVTTLLEEFGGELRRYFDPRP</sequence>
<dbReference type="InterPro" id="IPR042090">
    <property type="entry name" value="CCA_tRNA_nucleotrans_2"/>
</dbReference>
<dbReference type="InterPro" id="IPR008229">
    <property type="entry name" value="CCA-adding_arc"/>
</dbReference>
<dbReference type="Pfam" id="PF21133">
    <property type="entry name" value="CAA_C"/>
    <property type="match status" value="1"/>
</dbReference>
<dbReference type="NCBIfam" id="TIGR03671">
    <property type="entry name" value="cca_archaeal"/>
    <property type="match status" value="1"/>
</dbReference>
<dbReference type="CDD" id="cd05400">
    <property type="entry name" value="NT_2-5OAS_ClassI-CCAase"/>
    <property type="match status" value="1"/>
</dbReference>
<dbReference type="Gene3D" id="3.30.70.590">
    <property type="entry name" value="Poly(A) polymerase predicted RNA binding domain"/>
    <property type="match status" value="1"/>
</dbReference>
<dbReference type="KEGG" id="nag:AArcMg_3320"/>
<dbReference type="Pfam" id="PF01909">
    <property type="entry name" value="NTP_transf_2"/>
    <property type="match status" value="1"/>
</dbReference>
<evidence type="ECO:0000256" key="8">
    <source>
        <dbReference type="ARBA" id="ARBA00022842"/>
    </source>
</evidence>
<dbReference type="AlphaFoldDB" id="A0A346PJ35"/>
<dbReference type="GO" id="GO:0001680">
    <property type="term" value="P:tRNA 3'-terminal CCA addition"/>
    <property type="evidence" value="ECO:0007669"/>
    <property type="project" value="UniProtKB-UniRule"/>
</dbReference>
<dbReference type="GO" id="GO:0042245">
    <property type="term" value="P:RNA repair"/>
    <property type="evidence" value="ECO:0007669"/>
    <property type="project" value="UniProtKB-KW"/>
</dbReference>
<evidence type="ECO:0000259" key="14">
    <source>
        <dbReference type="Pfam" id="PF21133"/>
    </source>
</evidence>
<dbReference type="Proteomes" id="UP000258707">
    <property type="component" value="Chromosome"/>
</dbReference>
<keyword evidence="9 10" id="KW-0694">RNA-binding</keyword>
<dbReference type="InterPro" id="IPR006116">
    <property type="entry name" value="NT_2-5OAS_ClassI-CCAase"/>
</dbReference>
<evidence type="ECO:0000259" key="12">
    <source>
        <dbReference type="Pfam" id="PF01909"/>
    </source>
</evidence>
<evidence type="ECO:0000256" key="4">
    <source>
        <dbReference type="ARBA" id="ARBA00022723"/>
    </source>
</evidence>
<comment type="subunit">
    <text evidence="10">Homodimer.</text>
</comment>
<dbReference type="InterPro" id="IPR011068">
    <property type="entry name" value="NuclTrfase_I-like_C"/>
</dbReference>
<feature type="binding site" evidence="10">
    <location>
        <position position="160"/>
    </location>
    <ligand>
        <name>Mg(2+)</name>
        <dbReference type="ChEBI" id="CHEBI:18420"/>
    </ligand>
</feature>
<keyword evidence="2 10" id="KW-0819">tRNA processing</keyword>
<feature type="binding site" evidence="10">
    <location>
        <position position="100"/>
    </location>
    <ligand>
        <name>CTP</name>
        <dbReference type="ChEBI" id="CHEBI:37563"/>
    </ligand>
</feature>
<dbReference type="KEGG" id="nan:AArc1_3226"/>
<dbReference type="Proteomes" id="UP000258613">
    <property type="component" value="Chromosome"/>
</dbReference>
<dbReference type="SUPFAM" id="SSF55003">
    <property type="entry name" value="PAP/Archaeal CCA-adding enzyme, C-terminal domain"/>
    <property type="match status" value="1"/>
</dbReference>
<evidence type="ECO:0000256" key="10">
    <source>
        <dbReference type="HAMAP-Rule" id="MF_01264"/>
    </source>
</evidence>
<feature type="binding site" evidence="10">
    <location>
        <position position="109"/>
    </location>
    <ligand>
        <name>Mg(2+)</name>
        <dbReference type="ChEBI" id="CHEBI:18420"/>
    </ligand>
</feature>
<reference evidence="18" key="1">
    <citation type="submission" date="2017-10" db="EMBL/GenBank/DDBJ databases">
        <title>Phenotypic and genomic properties of facultatively anaerobic sulfur-reducing natronoarchaea from hypersaline soda lakes.</title>
        <authorList>
            <person name="Sorokin D.Y."/>
            <person name="Kublanov I.V."/>
            <person name="Roman P."/>
            <person name="Sinninghe Damste J.S."/>
            <person name="Golyshin P.N."/>
            <person name="Rojo D."/>
            <person name="Ciordia S."/>
            <person name="Mena Md.C."/>
            <person name="Ferrer M."/>
            <person name="Messina E."/>
            <person name="Smedile F."/>
            <person name="La Spada G."/>
            <person name="La Cono V."/>
            <person name="Yakimov M.M."/>
        </authorList>
    </citation>
    <scope>NUCLEOTIDE SEQUENCE [LARGE SCALE GENOMIC DNA]</scope>
    <source>
        <strain evidence="18">AArc1</strain>
    </source>
</reference>
<keyword evidence="5 10" id="KW-0547">Nucleotide-binding</keyword>
<dbReference type="GO" id="GO:0005524">
    <property type="term" value="F:ATP binding"/>
    <property type="evidence" value="ECO:0007669"/>
    <property type="project" value="UniProtKB-UniRule"/>
</dbReference>
<feature type="binding site" evidence="10">
    <location>
        <position position="97"/>
    </location>
    <ligand>
        <name>ATP</name>
        <dbReference type="ChEBI" id="CHEBI:30616"/>
    </ligand>
</feature>
<dbReference type="Gene3D" id="3.30.460.10">
    <property type="entry name" value="Beta Polymerase, domain 2"/>
    <property type="match status" value="1"/>
</dbReference>
<accession>A0A346PUV8</accession>
<organism evidence="15 18">
    <name type="scientific">Natrarchaeobaculum sulfurireducens</name>
    <dbReference type="NCBI Taxonomy" id="2044521"/>
    <lineage>
        <taxon>Archaea</taxon>
        <taxon>Methanobacteriati</taxon>
        <taxon>Methanobacteriota</taxon>
        <taxon>Stenosarchaea group</taxon>
        <taxon>Halobacteria</taxon>
        <taxon>Halobacteriales</taxon>
        <taxon>Natrialbaceae</taxon>
        <taxon>Natrarchaeobaculum</taxon>
    </lineage>
</organism>
<accession>A0A346PJ35</accession>
<dbReference type="SUPFAM" id="SSF81631">
    <property type="entry name" value="PAP/OAS1 substrate-binding domain"/>
    <property type="match status" value="1"/>
</dbReference>
<dbReference type="GO" id="GO:0000049">
    <property type="term" value="F:tRNA binding"/>
    <property type="evidence" value="ECO:0007669"/>
    <property type="project" value="UniProtKB-UniRule"/>
</dbReference>
<dbReference type="Gene3D" id="1.10.1410.30">
    <property type="entry name" value="CCA tRNA nucleotidyltransferase, domain 2"/>
    <property type="match status" value="1"/>
</dbReference>
<dbReference type="GO" id="GO:0000287">
    <property type="term" value="F:magnesium ion binding"/>
    <property type="evidence" value="ECO:0007669"/>
    <property type="project" value="UniProtKB-UniRule"/>
</dbReference>
<dbReference type="PIRSF" id="PIRSF005335">
    <property type="entry name" value="CCA_arch"/>
    <property type="match status" value="1"/>
</dbReference>
<dbReference type="InterPro" id="IPR015329">
    <property type="entry name" value="tRNA_NucTransf2"/>
</dbReference>
<evidence type="ECO:0000259" key="13">
    <source>
        <dbReference type="Pfam" id="PF09249"/>
    </source>
</evidence>
<comment type="cofactor">
    <cofactor evidence="10">
        <name>Mg(2+)</name>
        <dbReference type="ChEBI" id="CHEBI:18420"/>
    </cofactor>
</comment>
<dbReference type="EC" id="2.7.7.72" evidence="10"/>
<evidence type="ECO:0000256" key="1">
    <source>
        <dbReference type="ARBA" id="ARBA00022679"/>
    </source>
</evidence>
<evidence type="ECO:0000313" key="15">
    <source>
        <dbReference type="EMBL" id="AXR79530.1"/>
    </source>
</evidence>
<keyword evidence="4 10" id="KW-0479">Metal-binding</keyword>
<dbReference type="Gene3D" id="3.30.70.1550">
    <property type="entry name" value="Archaeal tRNA CCA-adding enzyme catalytic domain"/>
    <property type="match status" value="1"/>
</dbReference>
<feature type="binding site" evidence="10">
    <location>
        <position position="203"/>
    </location>
    <ligand>
        <name>CTP</name>
        <dbReference type="ChEBI" id="CHEBI:37563"/>
    </ligand>
</feature>
<evidence type="ECO:0000256" key="9">
    <source>
        <dbReference type="ARBA" id="ARBA00022884"/>
    </source>
</evidence>
<feature type="binding site" evidence="10">
    <location>
        <position position="183"/>
    </location>
    <ligand>
        <name>ATP</name>
        <dbReference type="ChEBI" id="CHEBI:30616"/>
    </ligand>
</feature>
<evidence type="ECO:0000256" key="3">
    <source>
        <dbReference type="ARBA" id="ARBA00022695"/>
    </source>
</evidence>
<feature type="binding site" evidence="10">
    <location>
        <position position="203"/>
    </location>
    <ligand>
        <name>ATP</name>
        <dbReference type="ChEBI" id="CHEBI:30616"/>
    </ligand>
</feature>
<dbReference type="InterPro" id="IPR048833">
    <property type="entry name" value="CAA_C"/>
</dbReference>
<keyword evidence="7 10" id="KW-0067">ATP-binding</keyword>
<feature type="region of interest" description="Disordered" evidence="11">
    <location>
        <begin position="20"/>
        <end position="63"/>
    </location>
</feature>
<dbReference type="EMBL" id="CP024047">
    <property type="protein sequence ID" value="AXR79530.1"/>
    <property type="molecule type" value="Genomic_DNA"/>
</dbReference>
<keyword evidence="3 10" id="KW-0548">Nucleotidyltransferase</keyword>
<dbReference type="PANTHER" id="PTHR39643:SF1">
    <property type="entry name" value="CCA-ADDING ENZYME"/>
    <property type="match status" value="1"/>
</dbReference>
<feature type="binding site" evidence="10">
    <location>
        <position position="212"/>
    </location>
    <ligand>
        <name>CTP</name>
        <dbReference type="ChEBI" id="CHEBI:37563"/>
    </ligand>
</feature>
<proteinExistence type="inferred from homology"/>
<evidence type="ECO:0000313" key="17">
    <source>
        <dbReference type="Proteomes" id="UP000258613"/>
    </source>
</evidence>
<comment type="catalytic activity">
    <reaction evidence="10">
        <text>a tRNA with a 3' CCA end + 2 CTP + ATP = a tRNA with a 3' CCACCA end + 3 diphosphate</text>
        <dbReference type="Rhea" id="RHEA:76235"/>
        <dbReference type="Rhea" id="RHEA-COMP:10468"/>
        <dbReference type="Rhea" id="RHEA-COMP:18655"/>
        <dbReference type="ChEBI" id="CHEBI:30616"/>
        <dbReference type="ChEBI" id="CHEBI:33019"/>
        <dbReference type="ChEBI" id="CHEBI:37563"/>
        <dbReference type="ChEBI" id="CHEBI:83071"/>
        <dbReference type="ChEBI" id="CHEBI:195187"/>
    </reaction>
</comment>
<evidence type="ECO:0000256" key="6">
    <source>
        <dbReference type="ARBA" id="ARBA00022800"/>
    </source>
</evidence>
<feature type="binding site" evidence="10">
    <location>
        <position position="183"/>
    </location>
    <ligand>
        <name>CTP</name>
        <dbReference type="ChEBI" id="CHEBI:37563"/>
    </ligand>
</feature>
<gene>
    <name evidence="10" type="primary">cca</name>
    <name evidence="15" type="ORF">AArc1_3226</name>
    <name evidence="16" type="ORF">AArcMg_3320</name>
</gene>
<evidence type="ECO:0000256" key="7">
    <source>
        <dbReference type="ARBA" id="ARBA00022840"/>
    </source>
</evidence>
<feature type="binding site" evidence="10">
    <location>
        <position position="100"/>
    </location>
    <ligand>
        <name>ATP</name>
        <dbReference type="ChEBI" id="CHEBI:30616"/>
    </ligand>
</feature>
<evidence type="ECO:0000256" key="2">
    <source>
        <dbReference type="ARBA" id="ARBA00022694"/>
    </source>
</evidence>